<feature type="domain" description="Peptidase S49" evidence="8">
    <location>
        <begin position="134"/>
        <end position="283"/>
    </location>
</feature>
<keyword evidence="7" id="KW-1133">Transmembrane helix</keyword>
<dbReference type="InterPro" id="IPR004635">
    <property type="entry name" value="Pept_S49_SppA"/>
</dbReference>
<sequence>MSHAQPGFLRRLFGGLWGAVTWLRTSLANVIFILLIVLVVVAITGEEKFEIPNKTALLLAPQGFLVDQLTYVDPMSRVLNDDSGPTETRLKSVIDSVNRAADDDRVTTLVLDLNYMVGGGISKMEELGVALENFRSREKPIIAFADSYSQDTYYLASFADEIYINPLGAVFMTGYGSYRNYFKDALDKLEIDFHVFRVGEYKDFIEPYTRNDMSGASREHNSQWLHELWSTYTSHVEERRSLPIGAINNYINSADELLADAEGNSAKLSVSAGLVDKVMTRIELKNMLVERFGYDEEREDYSAVDADHYLALTDAEQRSFDKSVGLIVAAGSIVDGDQPAGNIGGDSTAALLETARTDDQIKAVVLRVDSGGGSAFASEIIRQQVVALKQAGKPVVISMGSVAASGGYWVTAGADQVWATPTTITGSIGVFGAFPTAQKTLSKLGIHTDGVGTTELAGAIRFDRALPEKAARVIQMSVDHIYQEFLALVAQSRGTTPEAIHQIAQGRVWTGATAQDIGLVDQLGSLDDAIKAAAELASLTDYDVQEITHPLSPGEAFMQELLNDVSIGPKHLVNSLIPSSLRASIEPLVKPFAMMSEMNDPRGLYIKCSECTAP</sequence>
<dbReference type="CDD" id="cd07018">
    <property type="entry name" value="S49_SppA_67K_type"/>
    <property type="match status" value="1"/>
</dbReference>
<dbReference type="PANTHER" id="PTHR33209:SF1">
    <property type="entry name" value="PEPTIDASE S49 DOMAIN-CONTAINING PROTEIN"/>
    <property type="match status" value="1"/>
</dbReference>
<dbReference type="RefSeq" id="WP_290264714.1">
    <property type="nucleotide sequence ID" value="NZ_JAUFQG010000006.1"/>
</dbReference>
<dbReference type="InterPro" id="IPR004634">
    <property type="entry name" value="Pept_S49_pIV"/>
</dbReference>
<feature type="transmembrane region" description="Helical" evidence="7">
    <location>
        <begin position="21"/>
        <end position="43"/>
    </location>
</feature>
<keyword evidence="4 9" id="KW-0378">Hydrolase</keyword>
<dbReference type="PANTHER" id="PTHR33209">
    <property type="entry name" value="PROTEASE 4"/>
    <property type="match status" value="1"/>
</dbReference>
<dbReference type="InterPro" id="IPR047272">
    <property type="entry name" value="S49_SppA_C"/>
</dbReference>
<dbReference type="EMBL" id="JBHSCX010000001">
    <property type="protein sequence ID" value="MFC4360826.1"/>
    <property type="molecule type" value="Genomic_DNA"/>
</dbReference>
<dbReference type="InterPro" id="IPR002142">
    <property type="entry name" value="Peptidase_S49"/>
</dbReference>
<evidence type="ECO:0000256" key="4">
    <source>
        <dbReference type="ARBA" id="ARBA00022801"/>
    </source>
</evidence>
<accession>A0ABV8UYS5</accession>
<protein>
    <submittedName>
        <fullName evidence="9">Signal peptide peptidase SppA</fullName>
        <ecNumber evidence="9">3.4.21.-</ecNumber>
    </submittedName>
</protein>
<dbReference type="GO" id="GO:0016787">
    <property type="term" value="F:hydrolase activity"/>
    <property type="evidence" value="ECO:0007669"/>
    <property type="project" value="UniProtKB-KW"/>
</dbReference>
<evidence type="ECO:0000256" key="2">
    <source>
        <dbReference type="ARBA" id="ARBA00008683"/>
    </source>
</evidence>
<evidence type="ECO:0000256" key="6">
    <source>
        <dbReference type="ARBA" id="ARBA00023136"/>
    </source>
</evidence>
<dbReference type="InterPro" id="IPR047217">
    <property type="entry name" value="S49_SppA_67K_type_N"/>
</dbReference>
<comment type="subcellular location">
    <subcellularLocation>
        <location evidence="1">Membrane</location>
    </subcellularLocation>
</comment>
<keyword evidence="7" id="KW-0812">Transmembrane</keyword>
<reference evidence="10" key="1">
    <citation type="journal article" date="2019" name="Int. J. Syst. Evol. Microbiol.">
        <title>The Global Catalogue of Microorganisms (GCM) 10K type strain sequencing project: providing services to taxonomists for standard genome sequencing and annotation.</title>
        <authorList>
            <consortium name="The Broad Institute Genomics Platform"/>
            <consortium name="The Broad Institute Genome Sequencing Center for Infectious Disease"/>
            <person name="Wu L."/>
            <person name="Ma J."/>
        </authorList>
    </citation>
    <scope>NUCLEOTIDE SEQUENCE [LARGE SCALE GENOMIC DNA]</scope>
    <source>
        <strain evidence="10">CECT 8570</strain>
    </source>
</reference>
<dbReference type="PIRSF" id="PIRSF001217">
    <property type="entry name" value="Protease_4_SppA"/>
    <property type="match status" value="1"/>
</dbReference>
<dbReference type="Proteomes" id="UP001595840">
    <property type="component" value="Unassembled WGS sequence"/>
</dbReference>
<dbReference type="InterPro" id="IPR029045">
    <property type="entry name" value="ClpP/crotonase-like_dom_sf"/>
</dbReference>
<dbReference type="NCBIfam" id="TIGR00705">
    <property type="entry name" value="SppA_67K"/>
    <property type="match status" value="1"/>
</dbReference>
<evidence type="ECO:0000256" key="5">
    <source>
        <dbReference type="ARBA" id="ARBA00022825"/>
    </source>
</evidence>
<keyword evidence="6 7" id="KW-0472">Membrane</keyword>
<dbReference type="EC" id="3.4.21.-" evidence="9"/>
<dbReference type="CDD" id="cd07023">
    <property type="entry name" value="S49_Sppa_N_C"/>
    <property type="match status" value="1"/>
</dbReference>
<dbReference type="Gene3D" id="6.20.330.10">
    <property type="match status" value="1"/>
</dbReference>
<evidence type="ECO:0000313" key="9">
    <source>
        <dbReference type="EMBL" id="MFC4360826.1"/>
    </source>
</evidence>
<evidence type="ECO:0000256" key="3">
    <source>
        <dbReference type="ARBA" id="ARBA00022670"/>
    </source>
</evidence>
<dbReference type="NCBIfam" id="TIGR00706">
    <property type="entry name" value="SppA_dom"/>
    <property type="match status" value="1"/>
</dbReference>
<keyword evidence="3" id="KW-0645">Protease</keyword>
<comment type="similarity">
    <text evidence="2">Belongs to the peptidase S49 family.</text>
</comment>
<keyword evidence="10" id="KW-1185">Reference proteome</keyword>
<evidence type="ECO:0000256" key="1">
    <source>
        <dbReference type="ARBA" id="ARBA00004370"/>
    </source>
</evidence>
<name>A0ABV8UYS5_9GAMM</name>
<proteinExistence type="inferred from homology"/>
<organism evidence="9 10">
    <name type="scientific">Simiduia curdlanivorans</name>
    <dbReference type="NCBI Taxonomy" id="1492769"/>
    <lineage>
        <taxon>Bacteria</taxon>
        <taxon>Pseudomonadati</taxon>
        <taxon>Pseudomonadota</taxon>
        <taxon>Gammaproteobacteria</taxon>
        <taxon>Cellvibrionales</taxon>
        <taxon>Cellvibrionaceae</taxon>
        <taxon>Simiduia</taxon>
    </lineage>
</organism>
<gene>
    <name evidence="9" type="primary">sppA</name>
    <name evidence="9" type="ORF">ACFOX3_00860</name>
</gene>
<dbReference type="SUPFAM" id="SSF52096">
    <property type="entry name" value="ClpP/crotonase"/>
    <property type="match status" value="2"/>
</dbReference>
<evidence type="ECO:0000313" key="10">
    <source>
        <dbReference type="Proteomes" id="UP001595840"/>
    </source>
</evidence>
<keyword evidence="5" id="KW-0720">Serine protease</keyword>
<dbReference type="Gene3D" id="3.90.226.10">
    <property type="entry name" value="2-enoyl-CoA Hydratase, Chain A, domain 1"/>
    <property type="match status" value="3"/>
</dbReference>
<evidence type="ECO:0000259" key="8">
    <source>
        <dbReference type="Pfam" id="PF01343"/>
    </source>
</evidence>
<feature type="domain" description="Peptidase S49" evidence="8">
    <location>
        <begin position="388"/>
        <end position="539"/>
    </location>
</feature>
<comment type="caution">
    <text evidence="9">The sequence shown here is derived from an EMBL/GenBank/DDBJ whole genome shotgun (WGS) entry which is preliminary data.</text>
</comment>
<evidence type="ECO:0000256" key="7">
    <source>
        <dbReference type="SAM" id="Phobius"/>
    </source>
</evidence>
<dbReference type="Pfam" id="PF01343">
    <property type="entry name" value="Peptidase_S49"/>
    <property type="match status" value="2"/>
</dbReference>